<name>A0ABU6QGK5_9FABA</name>
<dbReference type="Proteomes" id="UP001341840">
    <property type="component" value="Unassembled WGS sequence"/>
</dbReference>
<comment type="caution">
    <text evidence="2">The sequence shown here is derived from an EMBL/GenBank/DDBJ whole genome shotgun (WGS) entry which is preliminary data.</text>
</comment>
<dbReference type="EMBL" id="JASCZI010000316">
    <property type="protein sequence ID" value="MED6111008.1"/>
    <property type="molecule type" value="Genomic_DNA"/>
</dbReference>
<proteinExistence type="predicted"/>
<keyword evidence="1" id="KW-0812">Transmembrane</keyword>
<dbReference type="PANTHER" id="PTHR34658:SF2">
    <property type="entry name" value="OS01G0151800 PROTEIN"/>
    <property type="match status" value="1"/>
</dbReference>
<gene>
    <name evidence="2" type="ORF">PIB30_048335</name>
</gene>
<feature type="transmembrane region" description="Helical" evidence="1">
    <location>
        <begin position="90"/>
        <end position="114"/>
    </location>
</feature>
<keyword evidence="1" id="KW-0472">Membrane</keyword>
<dbReference type="PANTHER" id="PTHR34658">
    <property type="entry name" value="OS01G0151800 PROTEIN"/>
    <property type="match status" value="1"/>
</dbReference>
<evidence type="ECO:0000256" key="1">
    <source>
        <dbReference type="SAM" id="Phobius"/>
    </source>
</evidence>
<evidence type="ECO:0000313" key="3">
    <source>
        <dbReference type="Proteomes" id="UP001341840"/>
    </source>
</evidence>
<protein>
    <submittedName>
        <fullName evidence="2">Uncharacterized protein</fullName>
    </submittedName>
</protein>
<keyword evidence="1" id="KW-1133">Transmembrane helix</keyword>
<organism evidence="2 3">
    <name type="scientific">Stylosanthes scabra</name>
    <dbReference type="NCBI Taxonomy" id="79078"/>
    <lineage>
        <taxon>Eukaryota</taxon>
        <taxon>Viridiplantae</taxon>
        <taxon>Streptophyta</taxon>
        <taxon>Embryophyta</taxon>
        <taxon>Tracheophyta</taxon>
        <taxon>Spermatophyta</taxon>
        <taxon>Magnoliopsida</taxon>
        <taxon>eudicotyledons</taxon>
        <taxon>Gunneridae</taxon>
        <taxon>Pentapetalae</taxon>
        <taxon>rosids</taxon>
        <taxon>fabids</taxon>
        <taxon>Fabales</taxon>
        <taxon>Fabaceae</taxon>
        <taxon>Papilionoideae</taxon>
        <taxon>50 kb inversion clade</taxon>
        <taxon>dalbergioids sensu lato</taxon>
        <taxon>Dalbergieae</taxon>
        <taxon>Pterocarpus clade</taxon>
        <taxon>Stylosanthes</taxon>
    </lineage>
</organism>
<sequence>MSLWLSNFIRLHLTTPWPILIYAFTWTTMLTLTVVVATLSLQVAFVSAITPSSSFSQKCNNVGFIRMPLDFPGDTLCIPAPLFMKSKVDLIVPPVFAAVIVAASAFMVRAVGLFDRDQTP</sequence>
<evidence type="ECO:0000313" key="2">
    <source>
        <dbReference type="EMBL" id="MED6111008.1"/>
    </source>
</evidence>
<reference evidence="2 3" key="1">
    <citation type="journal article" date="2023" name="Plants (Basel)">
        <title>Bridging the Gap: Combining Genomics and Transcriptomics Approaches to Understand Stylosanthes scabra, an Orphan Legume from the Brazilian Caatinga.</title>
        <authorList>
            <person name="Ferreira-Neto J.R.C."/>
            <person name="da Silva M.D."/>
            <person name="Binneck E."/>
            <person name="de Melo N.F."/>
            <person name="da Silva R.H."/>
            <person name="de Melo A.L.T.M."/>
            <person name="Pandolfi V."/>
            <person name="Bustamante F.O."/>
            <person name="Brasileiro-Vidal A.C."/>
            <person name="Benko-Iseppon A.M."/>
        </authorList>
    </citation>
    <scope>NUCLEOTIDE SEQUENCE [LARGE SCALE GENOMIC DNA]</scope>
    <source>
        <tissue evidence="2">Leaves</tissue>
    </source>
</reference>
<accession>A0ABU6QGK5</accession>
<feature type="transmembrane region" description="Helical" evidence="1">
    <location>
        <begin position="20"/>
        <end position="48"/>
    </location>
</feature>
<keyword evidence="3" id="KW-1185">Reference proteome</keyword>